<sequence>MSDILWLPGDRGFSETLLLSRPPGWHQVAAKNGNGAAMVEDAETGVMRPVDEKGLEEYMYGGEYDEAEQKSQILVPIGIEFEED</sequence>
<reference evidence="1 2" key="1">
    <citation type="submission" date="2016-11" db="EMBL/GenBank/DDBJ databases">
        <title>Draft Genome Sequences of Nine Cyanobacterial Strains from Diverse Habitats.</title>
        <authorList>
            <person name="Zhu T."/>
            <person name="Hou S."/>
            <person name="Lu X."/>
            <person name="Hess W.R."/>
        </authorList>
    </citation>
    <scope>NUCLEOTIDE SEQUENCE [LARGE SCALE GENOMIC DNA]</scope>
    <source>
        <strain evidence="1 2">IAM M-71</strain>
    </source>
</reference>
<dbReference type="EMBL" id="MRCE01000008">
    <property type="protein sequence ID" value="OKH38347.1"/>
    <property type="molecule type" value="Genomic_DNA"/>
</dbReference>
<dbReference type="Proteomes" id="UP000185860">
    <property type="component" value="Unassembled WGS sequence"/>
</dbReference>
<dbReference type="STRING" id="454136.NIES2119_09935"/>
<dbReference type="RefSeq" id="WP_073593314.1">
    <property type="nucleotide sequence ID" value="NZ_MRCE01000008.1"/>
</dbReference>
<comment type="caution">
    <text evidence="1">The sequence shown here is derived from an EMBL/GenBank/DDBJ whole genome shotgun (WGS) entry which is preliminary data.</text>
</comment>
<gene>
    <name evidence="1" type="ORF">NIES2119_09935</name>
</gene>
<name>A0A1U7IM98_9CYAN</name>
<proteinExistence type="predicted"/>
<accession>A0A1U7IM98</accession>
<dbReference type="AlphaFoldDB" id="A0A1U7IM98"/>
<evidence type="ECO:0000313" key="1">
    <source>
        <dbReference type="EMBL" id="OKH38347.1"/>
    </source>
</evidence>
<protein>
    <submittedName>
        <fullName evidence="1">Uncharacterized protein</fullName>
    </submittedName>
</protein>
<evidence type="ECO:0000313" key="2">
    <source>
        <dbReference type="Proteomes" id="UP000185860"/>
    </source>
</evidence>
<organism evidence="1 2">
    <name type="scientific">[Phormidium ambiguum] IAM M-71</name>
    <dbReference type="NCBI Taxonomy" id="454136"/>
    <lineage>
        <taxon>Bacteria</taxon>
        <taxon>Bacillati</taxon>
        <taxon>Cyanobacteriota</taxon>
        <taxon>Cyanophyceae</taxon>
        <taxon>Oscillatoriophycideae</taxon>
        <taxon>Aerosakkonematales</taxon>
        <taxon>Aerosakkonemataceae</taxon>
        <taxon>Floridanema</taxon>
    </lineage>
</organism>
<dbReference type="OrthoDB" id="579355at2"/>